<keyword evidence="6" id="KW-0408">Iron</keyword>
<dbReference type="PROSITE" id="PS51449">
    <property type="entry name" value="MTTASE_N"/>
    <property type="match status" value="1"/>
</dbReference>
<dbReference type="GO" id="GO:0035597">
    <property type="term" value="F:tRNA-2-methylthio-N(6)-dimethylallyladenosine(37) synthase activity"/>
    <property type="evidence" value="ECO:0007669"/>
    <property type="project" value="TreeGrafter"/>
</dbReference>
<dbReference type="GO" id="GO:0005829">
    <property type="term" value="C:cytosol"/>
    <property type="evidence" value="ECO:0007669"/>
    <property type="project" value="TreeGrafter"/>
</dbReference>
<evidence type="ECO:0000259" key="11">
    <source>
        <dbReference type="PROSITE" id="PS51449"/>
    </source>
</evidence>
<evidence type="ECO:0000259" key="12">
    <source>
        <dbReference type="PROSITE" id="PS51918"/>
    </source>
</evidence>
<keyword evidence="7" id="KW-0411">Iron-sulfur</keyword>
<dbReference type="GO" id="GO:0080090">
    <property type="term" value="P:regulation of primary metabolic process"/>
    <property type="evidence" value="ECO:0007669"/>
    <property type="project" value="UniProtKB-ARBA"/>
</dbReference>
<dbReference type="InterPro" id="IPR023404">
    <property type="entry name" value="rSAM_horseshoe"/>
</dbReference>
<dbReference type="Gene3D" id="3.80.30.20">
    <property type="entry name" value="tm_1862 like domain"/>
    <property type="match status" value="1"/>
</dbReference>
<sequence length="502" mass="57015">LQAHFTNYPFVTYLDGPDLKQFLLDLKTKKPKIFPDKKDTDHYLKASDYIVEGIKGRWIFHFLTYGCQMNVNDVEIVRAILISNGYVETQSLNEQIMTRLYAYSRRSYVIGCMAERLKGEFLLLNKNVDVVAGPDSYRDLPRLLAVVRGGGKALNVQLSLEETYADITPVRTESSSKTAYISIMRGCDNMCSYCIVPYTRGRERSRPVESILDEVRQLSDQGFKQITFLGQNVNSYLDTTKLTFPVTSSVKENRLVAGFNTIYKPKLGGRTFTTLLDEASKINPEIRFRFTSPHPKDFPLELIELIFERNNICNQIHLPAQSGSNSVLKRMRRGYTVEAYISLVESIRKLLPEVSFTSDFIAGFCGETEEDHKQTLDLISRIGYSFCFVFPYSMRNKTNASRSLNDDVSAEIKHRRHLELAAAFREQASILNQRLNGTTQLVLLEGRSRRSPNDLMGRIDGGITAIVKDAFDLVKSGKLGRNLESGDYIAMKVNISTLKIIF</sequence>
<dbReference type="InterPro" id="IPR020612">
    <property type="entry name" value="Methylthiotransferase_CS"/>
</dbReference>
<dbReference type="SFLD" id="SFLDF00413">
    <property type="entry name" value="CDK5RAP1"/>
    <property type="match status" value="1"/>
</dbReference>
<evidence type="ECO:0000256" key="3">
    <source>
        <dbReference type="ARBA" id="ARBA00022485"/>
    </source>
</evidence>
<evidence type="ECO:0000256" key="5">
    <source>
        <dbReference type="ARBA" id="ARBA00022723"/>
    </source>
</evidence>
<feature type="domain" description="TRAM" evidence="10">
    <location>
        <begin position="433"/>
        <end position="502"/>
    </location>
</feature>
<dbReference type="Gene3D" id="3.40.50.12160">
    <property type="entry name" value="Methylthiotransferase, N-terminal domain"/>
    <property type="match status" value="2"/>
</dbReference>
<evidence type="ECO:0000256" key="2">
    <source>
        <dbReference type="ARBA" id="ARBA00009815"/>
    </source>
</evidence>
<accession>A0A0N5AN96</accession>
<feature type="domain" description="Radical SAM core" evidence="12">
    <location>
        <begin position="173"/>
        <end position="431"/>
    </location>
</feature>
<dbReference type="InterPro" id="IPR005839">
    <property type="entry name" value="Methylthiotransferase"/>
</dbReference>
<dbReference type="SMART" id="SM00729">
    <property type="entry name" value="Elp3"/>
    <property type="match status" value="1"/>
</dbReference>
<dbReference type="InterPro" id="IPR038135">
    <property type="entry name" value="Methylthiotransferase_N_sf"/>
</dbReference>
<dbReference type="PANTHER" id="PTHR43020:SF2">
    <property type="entry name" value="MITOCHONDRIAL TRNA METHYLTHIOTRANSFERASE CDK5RAP1"/>
    <property type="match status" value="1"/>
</dbReference>
<dbReference type="PROSITE" id="PS01278">
    <property type="entry name" value="MTTASE_RADICAL"/>
    <property type="match status" value="1"/>
</dbReference>
<dbReference type="STRING" id="451379.A0A0N5AN96"/>
<dbReference type="Pfam" id="PF04055">
    <property type="entry name" value="Radical_SAM"/>
    <property type="match status" value="1"/>
</dbReference>
<dbReference type="AlphaFoldDB" id="A0A0N5AN96"/>
<protein>
    <recommendedName>
        <fullName evidence="9">CDK5RAP1-like protein</fullName>
    </recommendedName>
</protein>
<dbReference type="SFLD" id="SFLDG01061">
    <property type="entry name" value="methylthiotransferase"/>
    <property type="match status" value="1"/>
</dbReference>
<dbReference type="GO" id="GO:0046872">
    <property type="term" value="F:metal ion binding"/>
    <property type="evidence" value="ECO:0007669"/>
    <property type="project" value="UniProtKB-KW"/>
</dbReference>
<keyword evidence="5" id="KW-0479">Metal-binding</keyword>
<dbReference type="SUPFAM" id="SSF102114">
    <property type="entry name" value="Radical SAM enzymes"/>
    <property type="match status" value="1"/>
</dbReference>
<dbReference type="WBParaSite" id="SMUV_0000607701-mRNA-1">
    <property type="protein sequence ID" value="SMUV_0000607701-mRNA-1"/>
    <property type="gene ID" value="SMUV_0000607701"/>
</dbReference>
<dbReference type="SFLD" id="SFLDS00029">
    <property type="entry name" value="Radical_SAM"/>
    <property type="match status" value="1"/>
</dbReference>
<dbReference type="PROSITE" id="PS51918">
    <property type="entry name" value="RADICAL_SAM"/>
    <property type="match status" value="1"/>
</dbReference>
<comment type="cofactor">
    <cofactor evidence="1">
        <name>[4Fe-4S] cluster</name>
        <dbReference type="ChEBI" id="CHEBI:49883"/>
    </cofactor>
</comment>
<dbReference type="GO" id="GO:0005739">
    <property type="term" value="C:mitochondrion"/>
    <property type="evidence" value="ECO:0007669"/>
    <property type="project" value="TreeGrafter"/>
</dbReference>
<evidence type="ECO:0000313" key="14">
    <source>
        <dbReference type="WBParaSite" id="SMUV_0000607701-mRNA-1"/>
    </source>
</evidence>
<evidence type="ECO:0000256" key="8">
    <source>
        <dbReference type="ARBA" id="ARBA00053923"/>
    </source>
</evidence>
<dbReference type="GO" id="GO:0051539">
    <property type="term" value="F:4 iron, 4 sulfur cluster binding"/>
    <property type="evidence" value="ECO:0007669"/>
    <property type="project" value="UniProtKB-KW"/>
</dbReference>
<dbReference type="InterPro" id="IPR013848">
    <property type="entry name" value="Methylthiotransferase_N"/>
</dbReference>
<keyword evidence="3" id="KW-0004">4Fe-4S</keyword>
<evidence type="ECO:0000256" key="7">
    <source>
        <dbReference type="ARBA" id="ARBA00023014"/>
    </source>
</evidence>
<feature type="domain" description="MTTase N-terminal" evidence="11">
    <location>
        <begin position="58"/>
        <end position="149"/>
    </location>
</feature>
<dbReference type="FunFam" id="3.80.30.20:FF:000003">
    <property type="entry name" value="CDK5 regulatory subunit-associated protein 1"/>
    <property type="match status" value="1"/>
</dbReference>
<dbReference type="InterPro" id="IPR002792">
    <property type="entry name" value="TRAM_dom"/>
</dbReference>
<comment type="similarity">
    <text evidence="2">Belongs to the methylthiotransferase family. MiaB subfamily.</text>
</comment>
<reference evidence="14" key="1">
    <citation type="submission" date="2017-02" db="UniProtKB">
        <authorList>
            <consortium name="WormBaseParasite"/>
        </authorList>
    </citation>
    <scope>IDENTIFICATION</scope>
</reference>
<dbReference type="SFLD" id="SFLDG01082">
    <property type="entry name" value="B12-binding_domain_containing"/>
    <property type="match status" value="1"/>
</dbReference>
<dbReference type="GO" id="GO:0060255">
    <property type="term" value="P:regulation of macromolecule metabolic process"/>
    <property type="evidence" value="ECO:0007669"/>
    <property type="project" value="UniProtKB-ARBA"/>
</dbReference>
<dbReference type="InterPro" id="IPR006638">
    <property type="entry name" value="Elp3/MiaA/NifB-like_rSAM"/>
</dbReference>
<organism evidence="13 14">
    <name type="scientific">Syphacia muris</name>
    <dbReference type="NCBI Taxonomy" id="451379"/>
    <lineage>
        <taxon>Eukaryota</taxon>
        <taxon>Metazoa</taxon>
        <taxon>Ecdysozoa</taxon>
        <taxon>Nematoda</taxon>
        <taxon>Chromadorea</taxon>
        <taxon>Rhabditida</taxon>
        <taxon>Spirurina</taxon>
        <taxon>Oxyuridomorpha</taxon>
        <taxon>Oxyuroidea</taxon>
        <taxon>Oxyuridae</taxon>
        <taxon>Syphacia</taxon>
    </lineage>
</organism>
<comment type="function">
    <text evidence="8">Potential regulator of CDK5 activity.</text>
</comment>
<dbReference type="FunFam" id="3.40.50.12160:FF:000003">
    <property type="entry name" value="CDK5 regulatory subunit-associated protein 1"/>
    <property type="match status" value="1"/>
</dbReference>
<evidence type="ECO:0000256" key="6">
    <source>
        <dbReference type="ARBA" id="ARBA00023004"/>
    </source>
</evidence>
<name>A0A0N5AN96_9BILA</name>
<evidence type="ECO:0000256" key="1">
    <source>
        <dbReference type="ARBA" id="ARBA00001966"/>
    </source>
</evidence>
<evidence type="ECO:0000259" key="10">
    <source>
        <dbReference type="PROSITE" id="PS50926"/>
    </source>
</evidence>
<dbReference type="InterPro" id="IPR058240">
    <property type="entry name" value="rSAM_sf"/>
</dbReference>
<keyword evidence="4" id="KW-0949">S-adenosyl-L-methionine</keyword>
<dbReference type="Pfam" id="PF01938">
    <property type="entry name" value="TRAM"/>
    <property type="match status" value="1"/>
</dbReference>
<evidence type="ECO:0000256" key="9">
    <source>
        <dbReference type="ARBA" id="ARBA00074452"/>
    </source>
</evidence>
<evidence type="ECO:0000256" key="4">
    <source>
        <dbReference type="ARBA" id="ARBA00022691"/>
    </source>
</evidence>
<dbReference type="PANTHER" id="PTHR43020">
    <property type="entry name" value="CDK5 REGULATORY SUBUNIT-ASSOCIATED PROTEIN 1"/>
    <property type="match status" value="1"/>
</dbReference>
<proteinExistence type="inferred from homology"/>
<dbReference type="InterPro" id="IPR007197">
    <property type="entry name" value="rSAM"/>
</dbReference>
<dbReference type="NCBIfam" id="TIGR00089">
    <property type="entry name" value="MiaB/RimO family radical SAM methylthiotransferase"/>
    <property type="match status" value="1"/>
</dbReference>
<evidence type="ECO:0000313" key="13">
    <source>
        <dbReference type="Proteomes" id="UP000046393"/>
    </source>
</evidence>
<dbReference type="PROSITE" id="PS50926">
    <property type="entry name" value="TRAM"/>
    <property type="match status" value="1"/>
</dbReference>
<dbReference type="Proteomes" id="UP000046393">
    <property type="component" value="Unplaced"/>
</dbReference>
<keyword evidence="13" id="KW-1185">Reference proteome</keyword>